<dbReference type="Proteomes" id="UP000186890">
    <property type="component" value="Unassembled WGS sequence"/>
</dbReference>
<dbReference type="NCBIfam" id="TIGR03929">
    <property type="entry name" value="T7_esaA_Nterm"/>
    <property type="match status" value="1"/>
</dbReference>
<evidence type="ECO:0000313" key="12">
    <source>
        <dbReference type="EMBL" id="OLF48571.1"/>
    </source>
</evidence>
<comment type="subcellular location">
    <subcellularLocation>
        <location evidence="1">Cell membrane</location>
        <topology evidence="1">Multi-pass membrane protein</topology>
    </subcellularLocation>
</comment>
<keyword evidence="5 11" id="KW-0812">Transmembrane</keyword>
<name>A0A1Q8E9V0_9STRE</name>
<dbReference type="RefSeq" id="WP_075104292.1">
    <property type="nucleotide sequence ID" value="NZ_MSJM01000002.1"/>
</dbReference>
<comment type="subunit">
    <text evidence="9">Homodimer. Interacts with EssB.</text>
</comment>
<proteinExistence type="inferred from homology"/>
<feature type="coiled-coil region" evidence="10">
    <location>
        <begin position="740"/>
        <end position="774"/>
    </location>
</feature>
<keyword evidence="8 11" id="KW-0472">Membrane</keyword>
<dbReference type="OrthoDB" id="4974788at2"/>
<evidence type="ECO:0000256" key="6">
    <source>
        <dbReference type="ARBA" id="ARBA00022989"/>
    </source>
</evidence>
<dbReference type="EMBL" id="MSJM01000002">
    <property type="protein sequence ID" value="OLF48571.1"/>
    <property type="molecule type" value="Genomic_DNA"/>
</dbReference>
<accession>A0A1Q8E9V0</accession>
<keyword evidence="10" id="KW-0175">Coiled coil</keyword>
<keyword evidence="7" id="KW-0843">Virulence</keyword>
<feature type="transmembrane region" description="Helical" evidence="11">
    <location>
        <begin position="943"/>
        <end position="963"/>
    </location>
</feature>
<reference evidence="13" key="1">
    <citation type="submission" date="2016-12" db="EMBL/GenBank/DDBJ databases">
        <authorList>
            <person name="Gulvik C.A."/>
        </authorList>
    </citation>
    <scope>NUCLEOTIDE SEQUENCE [LARGE SCALE GENOMIC DNA]</scope>
    <source>
        <strain evidence="13">NED12-00049-6B</strain>
    </source>
</reference>
<evidence type="ECO:0000256" key="7">
    <source>
        <dbReference type="ARBA" id="ARBA00023026"/>
    </source>
</evidence>
<comment type="caution">
    <text evidence="12">The sequence shown here is derived from an EMBL/GenBank/DDBJ whole genome shotgun (WGS) entry which is preliminary data.</text>
</comment>
<evidence type="ECO:0000256" key="9">
    <source>
        <dbReference type="ARBA" id="ARBA00046722"/>
    </source>
</evidence>
<dbReference type="InterPro" id="IPR023838">
    <property type="entry name" value="T7SS_EsaA"/>
</dbReference>
<sequence length="1025" mass="113770">MNKKRLTWLGVALLAITIIISFLGVIKPTPISKSSSEQVSQKSPLKIAVVNEDKGTNYNGENVNIADTLLKSFSTSTDYDIETVSRSIAAKGLENNTYQLMIIFPSKFSENSLAIESANPSRAVFQYEIKSDKQLVVKQAEQAVVDFKSLFNKNLVNIYFLSIIGNLQTAQSQVSDVVTNEGEALDAYSTKLFNPLTSYFQLFAGLSSTPNDLVNTYSSFSKDLNNTNDAFTSIASVDKTYEEEIEKIKSLQEVWQSSIDTRETILKNYDEEFSKLTVEQQLTQMKELNSYILEHLSEPAVWKDTTDKVNGFNSELKSFVERLKKLNIDVDTALKGYEKAIAAAVDESLADTSEETDKTDEIKQTLGLYFKKLHDTMLSKIDGAIATMPYYSDDTIDSMGLSDADRNYLKTINRFVEWYSTENEKTLPTRQTSTMQQNHVAEVKQAVLQNLQAPRFLSFHNIEGNVTSVQVFVPANYVLNVNYPTKKISDTEYELTGLSGTSFEIPYTLGAVNPEQVDIFQDVQVRAVVKTSQEVEGEMVVRMPKAERKTITRTYSDTDVISNAPLYTVNKGLQSVYNDVKGYLEVASLANAFYDMDLQTGEVKPGSSALLNQTDAKNLKAIIVQLIKDATISTLKDQLKVPDEDLEKFEAKVADAEGLIANIDGLRTSTSDLLAQLNSVIEETEKTHTTIQNKPVFTETEKRENTSLVTVTLDMNKDLTQLMAASQTLMNNTKSNQSVSKTIEADVEKLSSDVSNLEKEGESLSGRVAELKNVMDDTYTSNKEFLQAFSTVLSNTKTGNNKNEAVYDYLSNPVDASKIQNVLETSAATKVTTARQDERSGLLIILICYLVALGIAYLLQHADISGLQQQLKITNRIHWKNATAPLTFLTTMGAIAGIFIAFVSGVKLEMNLGQIVAFVLLLVTITLFLTYGLNLMLEKLHSLGFLLGIVLLLLYIVTASQLLDAHYVSSANFLDALSPLSHLENLVTKYINHTNGWGLSAVLVFFMTIALGSTNVLVYRKVKES</sequence>
<feature type="transmembrane region" description="Helical" evidence="11">
    <location>
        <begin position="840"/>
        <end position="859"/>
    </location>
</feature>
<evidence type="ECO:0000256" key="3">
    <source>
        <dbReference type="ARBA" id="ARBA00020819"/>
    </source>
</evidence>
<dbReference type="PANTHER" id="PTHR43077:SF10">
    <property type="entry name" value="TRANSPORT PERMEASE PROTEIN"/>
    <property type="match status" value="1"/>
</dbReference>
<evidence type="ECO:0000256" key="2">
    <source>
        <dbReference type="ARBA" id="ARBA00008338"/>
    </source>
</evidence>
<organism evidence="12 13">
    <name type="scientific">Streptococcus cuniculi</name>
    <dbReference type="NCBI Taxonomy" id="1432788"/>
    <lineage>
        <taxon>Bacteria</taxon>
        <taxon>Bacillati</taxon>
        <taxon>Bacillota</taxon>
        <taxon>Bacilli</taxon>
        <taxon>Lactobacillales</taxon>
        <taxon>Streptococcaceae</taxon>
        <taxon>Streptococcus</taxon>
    </lineage>
</organism>
<feature type="transmembrane region" description="Helical" evidence="11">
    <location>
        <begin position="7"/>
        <end position="26"/>
    </location>
</feature>
<keyword evidence="6 11" id="KW-1133">Transmembrane helix</keyword>
<dbReference type="InterPro" id="IPR051328">
    <property type="entry name" value="T7SS_ABC-Transporter"/>
</dbReference>
<dbReference type="GO" id="GO:0005886">
    <property type="term" value="C:plasma membrane"/>
    <property type="evidence" value="ECO:0007669"/>
    <property type="project" value="UniProtKB-SubCell"/>
</dbReference>
<feature type="transmembrane region" description="Helical" evidence="11">
    <location>
        <begin position="997"/>
        <end position="1019"/>
    </location>
</feature>
<feature type="transmembrane region" description="Helical" evidence="11">
    <location>
        <begin position="912"/>
        <end position="931"/>
    </location>
</feature>
<evidence type="ECO:0000313" key="13">
    <source>
        <dbReference type="Proteomes" id="UP000186890"/>
    </source>
</evidence>
<evidence type="ECO:0000256" key="4">
    <source>
        <dbReference type="ARBA" id="ARBA00022475"/>
    </source>
</evidence>
<evidence type="ECO:0000256" key="11">
    <source>
        <dbReference type="SAM" id="Phobius"/>
    </source>
</evidence>
<protein>
    <recommendedName>
        <fullName evidence="3">Type VII secretion system accessory factor EsaA</fullName>
    </recommendedName>
</protein>
<evidence type="ECO:0000256" key="5">
    <source>
        <dbReference type="ARBA" id="ARBA00022692"/>
    </source>
</evidence>
<gene>
    <name evidence="12" type="ORF">BU202_02845</name>
</gene>
<evidence type="ECO:0000256" key="10">
    <source>
        <dbReference type="SAM" id="Coils"/>
    </source>
</evidence>
<keyword evidence="4" id="KW-1003">Cell membrane</keyword>
<evidence type="ECO:0000256" key="8">
    <source>
        <dbReference type="ARBA" id="ARBA00023136"/>
    </source>
</evidence>
<dbReference type="PANTHER" id="PTHR43077">
    <property type="entry name" value="TRANSPORT PERMEASE YVFS-RELATED"/>
    <property type="match status" value="1"/>
</dbReference>
<dbReference type="AlphaFoldDB" id="A0A1Q8E9V0"/>
<keyword evidence="13" id="KW-1185">Reference proteome</keyword>
<evidence type="ECO:0000256" key="1">
    <source>
        <dbReference type="ARBA" id="ARBA00004651"/>
    </source>
</evidence>
<comment type="similarity">
    <text evidence="2">Belongs to the EsaA family.</text>
</comment>
<feature type="transmembrane region" description="Helical" evidence="11">
    <location>
        <begin position="886"/>
        <end position="906"/>
    </location>
</feature>